<comment type="caution">
    <text evidence="3">The sequence shown here is derived from an EMBL/GenBank/DDBJ whole genome shotgun (WGS) entry which is preliminary data.</text>
</comment>
<accession>A0A8J7KZH3</accession>
<dbReference type="InterPro" id="IPR024232">
    <property type="entry name" value="SpoIIIAH"/>
</dbReference>
<reference evidence="3" key="1">
    <citation type="submission" date="2020-12" db="EMBL/GenBank/DDBJ databases">
        <title>M. sibirica DSM 26468T genome.</title>
        <authorList>
            <person name="Thieme N."/>
            <person name="Rettenmaier R."/>
            <person name="Zverlov V."/>
            <person name="Liebl W."/>
        </authorList>
    </citation>
    <scope>NUCLEOTIDE SEQUENCE</scope>
    <source>
        <strain evidence="3">DSM 26468</strain>
    </source>
</reference>
<evidence type="ECO:0000256" key="2">
    <source>
        <dbReference type="SAM" id="Phobius"/>
    </source>
</evidence>
<dbReference type="Proteomes" id="UP000623269">
    <property type="component" value="Unassembled WGS sequence"/>
</dbReference>
<keyword evidence="2" id="KW-0812">Transmembrane</keyword>
<dbReference type="EMBL" id="JAEAGR010000003">
    <property type="protein sequence ID" value="MBH1940203.1"/>
    <property type="molecule type" value="Genomic_DNA"/>
</dbReference>
<dbReference type="InterPro" id="IPR038503">
    <property type="entry name" value="SpoIIIAH_sf"/>
</dbReference>
<feature type="region of interest" description="Disordered" evidence="1">
    <location>
        <begin position="59"/>
        <end position="114"/>
    </location>
</feature>
<name>A0A8J7KZH3_9FIRM</name>
<keyword evidence="2" id="KW-1133">Transmembrane helix</keyword>
<evidence type="ECO:0000313" key="3">
    <source>
        <dbReference type="EMBL" id="MBH1940203.1"/>
    </source>
</evidence>
<proteinExistence type="predicted"/>
<keyword evidence="4" id="KW-1185">Reference proteome</keyword>
<dbReference type="RefSeq" id="WP_197660421.1">
    <property type="nucleotide sequence ID" value="NZ_JAEAGR010000003.1"/>
</dbReference>
<evidence type="ECO:0000256" key="1">
    <source>
        <dbReference type="SAM" id="MobiDB-lite"/>
    </source>
</evidence>
<sequence length="274" mass="29763">MKNIFKKNQIIITALAIMIVIAGYLSFTNDDKPEEPGTVETTNPDLEELDVLAGLDGLDVVQNTDDTTDANDTTDADTTDETEVTNDTTDGDVNATEADDNDETTPVDTEEGTTELGELSDDDILEAASDVTDTGELNLNEDSVPGEAVLASTNINAGYFIENRLQREQMRARNKETLKELFESPDVAETLKQDAINSYIEITAIAEKENATEILLEARGFDDTLVSINSGKVDVVVNAASLTDQQLAIIENAVKEKTEIEAKNITIIPVVMEE</sequence>
<dbReference type="Pfam" id="PF12685">
    <property type="entry name" value="SpoIIIAH"/>
    <property type="match status" value="1"/>
</dbReference>
<feature type="compositionally biased region" description="Low complexity" evidence="1">
    <location>
        <begin position="85"/>
        <end position="96"/>
    </location>
</feature>
<protein>
    <submittedName>
        <fullName evidence="3">SpoIIIAH-like family protein</fullName>
    </submittedName>
</protein>
<feature type="transmembrane region" description="Helical" evidence="2">
    <location>
        <begin position="9"/>
        <end position="27"/>
    </location>
</feature>
<organism evidence="3 4">
    <name type="scientific">Mobilitalea sibirica</name>
    <dbReference type="NCBI Taxonomy" id="1462919"/>
    <lineage>
        <taxon>Bacteria</taxon>
        <taxon>Bacillati</taxon>
        <taxon>Bacillota</taxon>
        <taxon>Clostridia</taxon>
        <taxon>Lachnospirales</taxon>
        <taxon>Lachnospiraceae</taxon>
        <taxon>Mobilitalea</taxon>
    </lineage>
</organism>
<keyword evidence="2" id="KW-0472">Membrane</keyword>
<gene>
    <name evidence="3" type="ORF">I5677_04745</name>
</gene>
<dbReference type="AlphaFoldDB" id="A0A8J7KZH3"/>
<feature type="compositionally biased region" description="Acidic residues" evidence="1">
    <location>
        <begin position="66"/>
        <end position="84"/>
    </location>
</feature>
<evidence type="ECO:0000313" key="4">
    <source>
        <dbReference type="Proteomes" id="UP000623269"/>
    </source>
</evidence>
<feature type="compositionally biased region" description="Acidic residues" evidence="1">
    <location>
        <begin position="97"/>
        <end position="114"/>
    </location>
</feature>
<dbReference type="Gene3D" id="1.10.287.4300">
    <property type="entry name" value="Stage III sporulation protein AH-like"/>
    <property type="match status" value="1"/>
</dbReference>